<evidence type="ECO:0000259" key="6">
    <source>
        <dbReference type="PROSITE" id="PS51501"/>
    </source>
</evidence>
<dbReference type="GO" id="GO:0051087">
    <property type="term" value="F:protein-folding chaperone binding"/>
    <property type="evidence" value="ECO:0007669"/>
    <property type="project" value="TreeGrafter"/>
</dbReference>
<evidence type="ECO:0000256" key="5">
    <source>
        <dbReference type="SAM" id="MobiDB-lite"/>
    </source>
</evidence>
<dbReference type="Proteomes" id="UP000266841">
    <property type="component" value="Unassembled WGS sequence"/>
</dbReference>
<name>K0SUZ7_THAOC</name>
<organism evidence="7 8">
    <name type="scientific">Thalassiosira oceanica</name>
    <name type="common">Marine diatom</name>
    <dbReference type="NCBI Taxonomy" id="159749"/>
    <lineage>
        <taxon>Eukaryota</taxon>
        <taxon>Sar</taxon>
        <taxon>Stramenopiles</taxon>
        <taxon>Ochrophyta</taxon>
        <taxon>Bacillariophyta</taxon>
        <taxon>Coscinodiscophyceae</taxon>
        <taxon>Thalassiosirophycidae</taxon>
        <taxon>Thalassiosirales</taxon>
        <taxon>Thalassiosiraceae</taxon>
        <taxon>Thalassiosira</taxon>
    </lineage>
</organism>
<dbReference type="PROSITE" id="PS51501">
    <property type="entry name" value="ZF_DNL"/>
    <property type="match status" value="1"/>
</dbReference>
<evidence type="ECO:0000256" key="4">
    <source>
        <dbReference type="PROSITE-ProRule" id="PRU00834"/>
    </source>
</evidence>
<evidence type="ECO:0000313" key="8">
    <source>
        <dbReference type="Proteomes" id="UP000266841"/>
    </source>
</evidence>
<keyword evidence="8" id="KW-1185">Reference proteome</keyword>
<feature type="region of interest" description="Disordered" evidence="5">
    <location>
        <begin position="53"/>
        <end position="72"/>
    </location>
</feature>
<dbReference type="GO" id="GO:0008270">
    <property type="term" value="F:zinc ion binding"/>
    <property type="evidence" value="ECO:0007669"/>
    <property type="project" value="UniProtKB-KW"/>
</dbReference>
<dbReference type="EMBL" id="AGNL01019125">
    <property type="protein sequence ID" value="EJK62092.1"/>
    <property type="molecule type" value="Genomic_DNA"/>
</dbReference>
<dbReference type="InterPro" id="IPR007853">
    <property type="entry name" value="Znf_DNL-typ"/>
</dbReference>
<feature type="domain" description="DNL-type" evidence="6">
    <location>
        <begin position="132"/>
        <end position="250"/>
    </location>
</feature>
<keyword evidence="2 4" id="KW-0863">Zinc-finger</keyword>
<dbReference type="GO" id="GO:0006457">
    <property type="term" value="P:protein folding"/>
    <property type="evidence" value="ECO:0007669"/>
    <property type="project" value="TreeGrafter"/>
</dbReference>
<dbReference type="AlphaFoldDB" id="K0SUZ7"/>
<reference evidence="7 8" key="1">
    <citation type="journal article" date="2012" name="Genome Biol.">
        <title>Genome and low-iron response of an oceanic diatom adapted to chronic iron limitation.</title>
        <authorList>
            <person name="Lommer M."/>
            <person name="Specht M."/>
            <person name="Roy A.S."/>
            <person name="Kraemer L."/>
            <person name="Andreson R."/>
            <person name="Gutowska M.A."/>
            <person name="Wolf J."/>
            <person name="Bergner S.V."/>
            <person name="Schilhabel M.B."/>
            <person name="Klostermeier U.C."/>
            <person name="Beiko R.G."/>
            <person name="Rosenstiel P."/>
            <person name="Hippler M."/>
            <person name="Laroche J."/>
        </authorList>
    </citation>
    <scope>NUCLEOTIDE SEQUENCE [LARGE SCALE GENOMIC DNA]</scope>
    <source>
        <strain evidence="7 8">CCMP1005</strain>
    </source>
</reference>
<feature type="region of interest" description="Disordered" evidence="5">
    <location>
        <begin position="80"/>
        <end position="112"/>
    </location>
</feature>
<dbReference type="Pfam" id="PF05180">
    <property type="entry name" value="zf-DNL"/>
    <property type="match status" value="1"/>
</dbReference>
<dbReference type="PANTHER" id="PTHR20922">
    <property type="entry name" value="DNL-TYPE ZINC FINGER PROTEIN"/>
    <property type="match status" value="1"/>
</dbReference>
<dbReference type="PANTHER" id="PTHR20922:SF13">
    <property type="entry name" value="DNL-TYPE ZINC FINGER PROTEIN"/>
    <property type="match status" value="1"/>
</dbReference>
<protein>
    <recommendedName>
        <fullName evidence="6">DNL-type domain-containing protein</fullName>
    </recommendedName>
</protein>
<evidence type="ECO:0000313" key="7">
    <source>
        <dbReference type="EMBL" id="EJK62092.1"/>
    </source>
</evidence>
<comment type="caution">
    <text evidence="7">The sequence shown here is derived from an EMBL/GenBank/DDBJ whole genome shotgun (WGS) entry which is preliminary data.</text>
</comment>
<sequence length="250" mass="26191">MASLLANRASSTACRVARRRPATLTVQPVQPFGNSHQLAGNPSTAAAVAALKTDSVTRPRRPGHHMFGAGVVRRRLATQAEDGGGGGVVAPNPSDGPRGSPPATTVSDEGATAPPAVAAESSFADVPGATNTKQRTLAMVYTCGRCGTRSAKQFTEHAYKNGVVLVRCPGCQSLHLVADNLGWFDDEEDDGQGDDGEGTKGWNIERAMQRAGREDVRVVKSAEDVLELSLEDVVAGAERRDEEDDGKSAT</sequence>
<evidence type="ECO:0000256" key="2">
    <source>
        <dbReference type="ARBA" id="ARBA00022771"/>
    </source>
</evidence>
<keyword evidence="3" id="KW-0862">Zinc</keyword>
<proteinExistence type="predicted"/>
<keyword evidence="1" id="KW-0479">Metal-binding</keyword>
<evidence type="ECO:0000256" key="1">
    <source>
        <dbReference type="ARBA" id="ARBA00022723"/>
    </source>
</evidence>
<evidence type="ECO:0000256" key="3">
    <source>
        <dbReference type="ARBA" id="ARBA00022833"/>
    </source>
</evidence>
<dbReference type="GO" id="GO:0050821">
    <property type="term" value="P:protein stabilization"/>
    <property type="evidence" value="ECO:0007669"/>
    <property type="project" value="TreeGrafter"/>
</dbReference>
<dbReference type="InterPro" id="IPR024158">
    <property type="entry name" value="Mt_import_TIM15"/>
</dbReference>
<accession>K0SUZ7</accession>
<gene>
    <name evidence="7" type="ORF">THAOC_17311</name>
</gene>
<dbReference type="OrthoDB" id="512667at2759"/>
<dbReference type="GO" id="GO:0030150">
    <property type="term" value="P:protein import into mitochondrial matrix"/>
    <property type="evidence" value="ECO:0007669"/>
    <property type="project" value="TreeGrafter"/>
</dbReference>
<dbReference type="OMA" id="TRIAYHK"/>
<dbReference type="eggNOG" id="KOG3277">
    <property type="taxonomic scope" value="Eukaryota"/>
</dbReference>
<dbReference type="GO" id="GO:0005739">
    <property type="term" value="C:mitochondrion"/>
    <property type="evidence" value="ECO:0007669"/>
    <property type="project" value="TreeGrafter"/>
</dbReference>